<dbReference type="GeneID" id="58561760"/>
<evidence type="ECO:0000259" key="1">
    <source>
        <dbReference type="Pfam" id="PF03976"/>
    </source>
</evidence>
<dbReference type="EMBL" id="JAFLRD010000004">
    <property type="protein sequence ID" value="MBO0415175.1"/>
    <property type="molecule type" value="Genomic_DNA"/>
</dbReference>
<dbReference type="PANTHER" id="PTHR34383:SF3">
    <property type="entry name" value="POLYPHOSPHATE:AMP PHOSPHOTRANSFERASE"/>
    <property type="match status" value="1"/>
</dbReference>
<dbReference type="Proteomes" id="UP000192721">
    <property type="component" value="Unassembled WGS sequence"/>
</dbReference>
<dbReference type="OrthoDB" id="9775224at2"/>
<organism evidence="3 4">
    <name type="scientific">Chromobacterium haemolyticum</name>
    <dbReference type="NCBI Taxonomy" id="394935"/>
    <lineage>
        <taxon>Bacteria</taxon>
        <taxon>Pseudomonadati</taxon>
        <taxon>Pseudomonadota</taxon>
        <taxon>Betaproteobacteria</taxon>
        <taxon>Neisseriales</taxon>
        <taxon>Chromobacteriaceae</taxon>
        <taxon>Chromobacterium</taxon>
    </lineage>
</organism>
<feature type="domain" description="Polyphosphate kinase-2-related" evidence="1">
    <location>
        <begin position="11"/>
        <end position="235"/>
    </location>
</feature>
<dbReference type="Gene3D" id="3.40.50.300">
    <property type="entry name" value="P-loop containing nucleotide triphosphate hydrolases"/>
    <property type="match status" value="2"/>
</dbReference>
<dbReference type="InterPro" id="IPR022489">
    <property type="entry name" value="PolyP_AMP_Tfrase"/>
</dbReference>
<dbReference type="GO" id="GO:0006797">
    <property type="term" value="P:polyphosphate metabolic process"/>
    <property type="evidence" value="ECO:0007669"/>
    <property type="project" value="InterPro"/>
</dbReference>
<dbReference type="InterPro" id="IPR027417">
    <property type="entry name" value="P-loop_NTPase"/>
</dbReference>
<gene>
    <name evidence="2" type="primary">pap</name>
    <name evidence="3" type="ORF">B0T45_12980</name>
    <name evidence="2" type="ORF">J1C50_06590</name>
</gene>
<sequence length="494" mass="57681">MFESAEIGHSIDKKTFREAMPKLREALLDLQYDLKEKADFPVLILIHGFDGAGRGETMNLINEWLDPRLIDTVAFAEANDDARARPWMWRYWMQLPAKGRIGMFFGSYYSDALFDRVFARSDRDALDKQIFDILRFERMLTMDGALVLKFWFHLTREQQHKRLKQMEKDPASSWRVTKTDWEHYERYDKIRKSAEHILRLTNTAAAPWVVVDGEDANYRSLTVGNTLLNAIRNRLAQAQGSKAELIDAPPLLAPIDNKLLLDTLQLDQSMDKAKYKAELEQLQGRLHRLTRHPRFAQHSLVLAFEGNDAAGKGGSIRRITQALDARRYRVVPIAAPTQEEKAKPWLWRFWRHVPGKGGITIFDRTWYGRVLVERVEGFAKEADWMRAYYEINDFEHQLSENGAVIVKFWLAISKEEQMARFKGREETGFKRFKITEEDWRNRDKWDAYKLAVSDMVDRTSTSKVPWTLVEANNKYYARIKILKTICDALEARLA</sequence>
<name>A0A1W0CME8_9NEIS</name>
<dbReference type="Pfam" id="PF03976">
    <property type="entry name" value="PPK2"/>
    <property type="match status" value="2"/>
</dbReference>
<evidence type="ECO:0000313" key="5">
    <source>
        <dbReference type="Proteomes" id="UP000664349"/>
    </source>
</evidence>
<evidence type="ECO:0000313" key="3">
    <source>
        <dbReference type="EMBL" id="OQS38682.1"/>
    </source>
</evidence>
<proteinExistence type="predicted"/>
<dbReference type="AlphaFoldDB" id="A0A1W0CME8"/>
<reference evidence="3 4" key="1">
    <citation type="submission" date="2017-02" db="EMBL/GenBank/DDBJ databases">
        <title>Chromobacterium haemolyticum H5244.</title>
        <authorList>
            <person name="Gulvik C.A."/>
        </authorList>
    </citation>
    <scope>NUCLEOTIDE SEQUENCE [LARGE SCALE GENOMIC DNA]</scope>
    <source>
        <strain evidence="3 4">H5244</strain>
    </source>
</reference>
<protein>
    <submittedName>
        <fullName evidence="3">Polyphosphate:AMP phosphotransferase</fullName>
    </submittedName>
</protein>
<accession>A0A1W0CME8</accession>
<dbReference type="NCBIfam" id="TIGR03708">
    <property type="entry name" value="poly_P_AMP_trns"/>
    <property type="match status" value="1"/>
</dbReference>
<keyword evidence="5" id="KW-1185">Reference proteome</keyword>
<evidence type="ECO:0000313" key="2">
    <source>
        <dbReference type="EMBL" id="MBO0415175.1"/>
    </source>
</evidence>
<dbReference type="PANTHER" id="PTHR34383">
    <property type="entry name" value="POLYPHOSPHATE:AMP PHOSPHOTRANSFERASE-RELATED"/>
    <property type="match status" value="1"/>
</dbReference>
<evidence type="ECO:0000313" key="4">
    <source>
        <dbReference type="Proteomes" id="UP000192721"/>
    </source>
</evidence>
<dbReference type="InterPro" id="IPR022488">
    <property type="entry name" value="PPK2-related"/>
</dbReference>
<feature type="domain" description="Polyphosphate kinase-2-related" evidence="1">
    <location>
        <begin position="270"/>
        <end position="491"/>
    </location>
</feature>
<dbReference type="EMBL" id="MUKV01000015">
    <property type="protein sequence ID" value="OQS38682.1"/>
    <property type="molecule type" value="Genomic_DNA"/>
</dbReference>
<dbReference type="GO" id="GO:0043751">
    <property type="term" value="F:polyphosphate:AMP phosphotransferase activity"/>
    <property type="evidence" value="ECO:0007669"/>
    <property type="project" value="InterPro"/>
</dbReference>
<dbReference type="SUPFAM" id="SSF52540">
    <property type="entry name" value="P-loop containing nucleoside triphosphate hydrolases"/>
    <property type="match status" value="2"/>
</dbReference>
<reference evidence="2 5" key="2">
    <citation type="submission" date="2021-03" db="EMBL/GenBank/DDBJ databases">
        <title>First Case of infection caused by Chromobacterium haemolyticum derived from water in China.</title>
        <authorList>
            <person name="Chen J."/>
            <person name="Liu C."/>
        </authorList>
    </citation>
    <scope>NUCLEOTIDE SEQUENCE [LARGE SCALE GENOMIC DNA]</scope>
    <source>
        <strain evidence="2 5">WJ-5</strain>
    </source>
</reference>
<dbReference type="RefSeq" id="WP_019102245.1">
    <property type="nucleotide sequence ID" value="NZ_AP019312.1"/>
</dbReference>
<keyword evidence="3" id="KW-0808">Transferase</keyword>
<comment type="caution">
    <text evidence="3">The sequence shown here is derived from an EMBL/GenBank/DDBJ whole genome shotgun (WGS) entry which is preliminary data.</text>
</comment>
<dbReference type="Proteomes" id="UP000664349">
    <property type="component" value="Unassembled WGS sequence"/>
</dbReference>